<dbReference type="PANTHER" id="PTHR43156:SF2">
    <property type="entry name" value="STAGE II SPORULATION PROTEIN E"/>
    <property type="match status" value="1"/>
</dbReference>
<comment type="caution">
    <text evidence="3">The sequence shown here is derived from an EMBL/GenBank/DDBJ whole genome shotgun (WGS) entry which is preliminary data.</text>
</comment>
<organism evidence="3 4">
    <name type="scientific">Thermomonospora cellulosilytica</name>
    <dbReference type="NCBI Taxonomy" id="1411118"/>
    <lineage>
        <taxon>Bacteria</taxon>
        <taxon>Bacillati</taxon>
        <taxon>Actinomycetota</taxon>
        <taxon>Actinomycetes</taxon>
        <taxon>Streptosporangiales</taxon>
        <taxon>Thermomonosporaceae</taxon>
        <taxon>Thermomonospora</taxon>
    </lineage>
</organism>
<dbReference type="EMBL" id="JACJII010000001">
    <property type="protein sequence ID" value="MBA9005249.1"/>
    <property type="molecule type" value="Genomic_DNA"/>
</dbReference>
<name>A0A7W3RA10_9ACTN</name>
<accession>A0A7W3RA10</accession>
<dbReference type="SUPFAM" id="SSF81606">
    <property type="entry name" value="PP2C-like"/>
    <property type="match status" value="1"/>
</dbReference>
<dbReference type="Proteomes" id="UP000539313">
    <property type="component" value="Unassembled WGS sequence"/>
</dbReference>
<sequence length="147" mass="15580">MREPDDHTLHAVTDNPVTTACLARIEPAGKAWTLHWSTAGHPPPLTVTPDGRARYLNADPGVPLGVDTALPRPDHACPLSPGTTVILFTDGLVEHRDHPLDHGMNALAATAAAHAGLPLDEFCRALADRHPSDGHDDLAILALRTPA</sequence>
<protein>
    <submittedName>
        <fullName evidence="3">Serine phosphatase RsbU (Regulator of sigma subunit)</fullName>
    </submittedName>
</protein>
<evidence type="ECO:0000313" key="4">
    <source>
        <dbReference type="Proteomes" id="UP000539313"/>
    </source>
</evidence>
<evidence type="ECO:0000259" key="2">
    <source>
        <dbReference type="Pfam" id="PF07228"/>
    </source>
</evidence>
<evidence type="ECO:0000313" key="3">
    <source>
        <dbReference type="EMBL" id="MBA9005249.1"/>
    </source>
</evidence>
<dbReference type="Gene3D" id="3.60.40.10">
    <property type="entry name" value="PPM-type phosphatase domain"/>
    <property type="match status" value="1"/>
</dbReference>
<keyword evidence="1" id="KW-0378">Hydrolase</keyword>
<dbReference type="InterPro" id="IPR001932">
    <property type="entry name" value="PPM-type_phosphatase-like_dom"/>
</dbReference>
<dbReference type="PANTHER" id="PTHR43156">
    <property type="entry name" value="STAGE II SPORULATION PROTEIN E-RELATED"/>
    <property type="match status" value="1"/>
</dbReference>
<dbReference type="AlphaFoldDB" id="A0A7W3RA10"/>
<keyword evidence="4" id="KW-1185">Reference proteome</keyword>
<feature type="domain" description="PPM-type phosphatase" evidence="2">
    <location>
        <begin position="7"/>
        <end position="145"/>
    </location>
</feature>
<dbReference type="InterPro" id="IPR036457">
    <property type="entry name" value="PPM-type-like_dom_sf"/>
</dbReference>
<dbReference type="GO" id="GO:0016791">
    <property type="term" value="F:phosphatase activity"/>
    <property type="evidence" value="ECO:0007669"/>
    <property type="project" value="TreeGrafter"/>
</dbReference>
<dbReference type="Pfam" id="PF07228">
    <property type="entry name" value="SpoIIE"/>
    <property type="match status" value="1"/>
</dbReference>
<proteinExistence type="predicted"/>
<gene>
    <name evidence="3" type="ORF">HNR21_004131</name>
</gene>
<dbReference type="InterPro" id="IPR052016">
    <property type="entry name" value="Bact_Sigma-Reg"/>
</dbReference>
<evidence type="ECO:0000256" key="1">
    <source>
        <dbReference type="ARBA" id="ARBA00022801"/>
    </source>
</evidence>
<dbReference type="RefSeq" id="WP_312881126.1">
    <property type="nucleotide sequence ID" value="NZ_JACJII010000001.1"/>
</dbReference>
<reference evidence="3 4" key="1">
    <citation type="submission" date="2020-08" db="EMBL/GenBank/DDBJ databases">
        <title>Sequencing the genomes of 1000 actinobacteria strains.</title>
        <authorList>
            <person name="Klenk H.-P."/>
        </authorList>
    </citation>
    <scope>NUCLEOTIDE SEQUENCE [LARGE SCALE GENOMIC DNA]</scope>
    <source>
        <strain evidence="3 4">DSM 45823</strain>
    </source>
</reference>